<dbReference type="AlphaFoldDB" id="A0AAV1TZS5"/>
<comment type="caution">
    <text evidence="1">The sequence shown here is derived from an EMBL/GenBank/DDBJ whole genome shotgun (WGS) entry which is preliminary data.</text>
</comment>
<gene>
    <name evidence="1" type="ORF">PM001_LOCUS13069</name>
</gene>
<accession>A0AAV1TZS5</accession>
<dbReference type="Proteomes" id="UP001162060">
    <property type="component" value="Unassembled WGS sequence"/>
</dbReference>
<dbReference type="CDD" id="cd09272">
    <property type="entry name" value="RNase_HI_RT_Ty1"/>
    <property type="match status" value="1"/>
</dbReference>
<dbReference type="PANTHER" id="PTHR11439:SF440">
    <property type="entry name" value="INTEGRASE CATALYTIC DOMAIN-CONTAINING PROTEIN"/>
    <property type="match status" value="1"/>
</dbReference>
<proteinExistence type="predicted"/>
<evidence type="ECO:0008006" key="3">
    <source>
        <dbReference type="Google" id="ProtNLM"/>
    </source>
</evidence>
<name>A0AAV1TZS5_9STRA</name>
<dbReference type="PANTHER" id="PTHR11439">
    <property type="entry name" value="GAG-POL-RELATED RETROTRANSPOSON"/>
    <property type="match status" value="1"/>
</dbReference>
<evidence type="ECO:0000313" key="1">
    <source>
        <dbReference type="EMBL" id="CAK7927919.1"/>
    </source>
</evidence>
<organism evidence="1 2">
    <name type="scientific">Peronospora matthiolae</name>
    <dbReference type="NCBI Taxonomy" id="2874970"/>
    <lineage>
        <taxon>Eukaryota</taxon>
        <taxon>Sar</taxon>
        <taxon>Stramenopiles</taxon>
        <taxon>Oomycota</taxon>
        <taxon>Peronosporomycetes</taxon>
        <taxon>Peronosporales</taxon>
        <taxon>Peronosporaceae</taxon>
        <taxon>Peronospora</taxon>
    </lineage>
</organism>
<dbReference type="EMBL" id="CAKLBY020000118">
    <property type="protein sequence ID" value="CAK7927919.1"/>
    <property type="molecule type" value="Genomic_DNA"/>
</dbReference>
<protein>
    <recommendedName>
        <fullName evidence="3">Polyprotein</fullName>
    </recommendedName>
</protein>
<sequence>MDCKVHASRHLLRSAQSHETDTQADVQGLENGQEYLEILEDVEGSEVSSKWCGSTTEDARIECWSDADFAADKADRKSVSGCVITMDSAVVLLSCKKQSGVSLSTMEAEFISASQAGRELLGTKELLNELKLRVREPMPMWIDNQAAIKQLESEKSSSSAKHVDMRFKFICHHARTGMVVPRFNKSENMMAKILTKALPAPRMEELRTMFKLKAAQDDTEEEC</sequence>
<reference evidence="1" key="1">
    <citation type="submission" date="2024-01" db="EMBL/GenBank/DDBJ databases">
        <authorList>
            <person name="Webb A."/>
        </authorList>
    </citation>
    <scope>NUCLEOTIDE SEQUENCE</scope>
    <source>
        <strain evidence="1">Pm1</strain>
    </source>
</reference>
<evidence type="ECO:0000313" key="2">
    <source>
        <dbReference type="Proteomes" id="UP001162060"/>
    </source>
</evidence>